<dbReference type="AlphaFoldDB" id="A0A6C2YR78"/>
<organism evidence="3">
    <name type="scientific">Tuwongella immobilis</name>
    <dbReference type="NCBI Taxonomy" id="692036"/>
    <lineage>
        <taxon>Bacteria</taxon>
        <taxon>Pseudomonadati</taxon>
        <taxon>Planctomycetota</taxon>
        <taxon>Planctomycetia</taxon>
        <taxon>Gemmatales</taxon>
        <taxon>Gemmataceae</taxon>
        <taxon>Tuwongella</taxon>
    </lineage>
</organism>
<evidence type="ECO:0000313" key="4">
    <source>
        <dbReference type="Proteomes" id="UP000464378"/>
    </source>
</evidence>
<dbReference type="KEGG" id="tim:GMBLW1_00560"/>
<protein>
    <submittedName>
        <fullName evidence="3">Primosomal protein n (Replication factor y) -superfamily ii helicase: Uncharacterized protein</fullName>
    </submittedName>
</protein>
<proteinExistence type="predicted"/>
<keyword evidence="3" id="KW-0347">Helicase</keyword>
<keyword evidence="2" id="KW-0812">Transmembrane</keyword>
<reference evidence="3" key="1">
    <citation type="submission" date="2019-04" db="EMBL/GenBank/DDBJ databases">
        <authorList>
            <consortium name="Science for Life Laboratories"/>
        </authorList>
    </citation>
    <scope>NUCLEOTIDE SEQUENCE</scope>
    <source>
        <strain evidence="3">MBLW1</strain>
    </source>
</reference>
<dbReference type="PANTHER" id="PTHR37826">
    <property type="entry name" value="FLOTILLIN BAND_7_5 DOMAIN PROTEIN"/>
    <property type="match status" value="1"/>
</dbReference>
<keyword evidence="3" id="KW-0378">Hydrolase</keyword>
<feature type="region of interest" description="Disordered" evidence="1">
    <location>
        <begin position="1"/>
        <end position="24"/>
    </location>
</feature>
<dbReference type="Proteomes" id="UP000464378">
    <property type="component" value="Chromosome"/>
</dbReference>
<keyword evidence="4" id="KW-1185">Reference proteome</keyword>
<sequence length="383" mass="42883">MSHDAPDDSADSRDAIVRPPVVVNSPPSGRKFPCGQCGARLDYNPGERNLKCPYCGHSQEITADTSNVIERDFEAYLAHMGKEQSQLPGHTNEIDCGGCGAKVLLDDTVVTERCPYCNTHLTTEPHAAAVMIQPESLLPFQVQKGEAVAAFQKWIQSLWFAPTRLKVLALLGRLNGIYTPYWTYDSMTYSAYTGQRGDNYTVTVRDSEGKSRTETRTRWTWVSGQINHFFDDVLVCGSRSMPAKLIKKLQSWKLGDLENFQPDFLSGFTTERYVVDLREGFDEAKSIMDDEIRSLIRQDIGGDHQRIDSVETAHVGVTFKHILLPLWITSYQFKDKTYQVLVNGQTGEVAGDRPWSIWKIIRLVLLIAAAIGGIVALVQTFKG</sequence>
<name>A0A6C2YR78_9BACT</name>
<dbReference type="Gene3D" id="2.20.28.30">
    <property type="entry name" value="RNA polymerase ii, chain L"/>
    <property type="match status" value="1"/>
</dbReference>
<gene>
    <name evidence="3" type="ORF">GMBLW1_00560</name>
</gene>
<dbReference type="InParanoid" id="A0A6C2YR78"/>
<accession>A0A6C2YR78</accession>
<evidence type="ECO:0000313" key="3">
    <source>
        <dbReference type="EMBL" id="VIP03904.1"/>
    </source>
</evidence>
<keyword evidence="3" id="KW-0067">ATP-binding</keyword>
<dbReference type="EMBL" id="LR593887">
    <property type="protein sequence ID" value="VTS05175.1"/>
    <property type="molecule type" value="Genomic_DNA"/>
</dbReference>
<keyword evidence="2" id="KW-1133">Transmembrane helix</keyword>
<dbReference type="EMBL" id="LR586016">
    <property type="protein sequence ID" value="VIP03904.1"/>
    <property type="molecule type" value="Genomic_DNA"/>
</dbReference>
<dbReference type="RefSeq" id="WP_162659050.1">
    <property type="nucleotide sequence ID" value="NZ_LR593887.1"/>
</dbReference>
<feature type="transmembrane region" description="Helical" evidence="2">
    <location>
        <begin position="363"/>
        <end position="381"/>
    </location>
</feature>
<feature type="compositionally biased region" description="Basic and acidic residues" evidence="1">
    <location>
        <begin position="1"/>
        <end position="16"/>
    </location>
</feature>
<evidence type="ECO:0000256" key="2">
    <source>
        <dbReference type="SAM" id="Phobius"/>
    </source>
</evidence>
<dbReference type="GO" id="GO:0004386">
    <property type="term" value="F:helicase activity"/>
    <property type="evidence" value="ECO:0007669"/>
    <property type="project" value="UniProtKB-KW"/>
</dbReference>
<evidence type="ECO:0000256" key="1">
    <source>
        <dbReference type="SAM" id="MobiDB-lite"/>
    </source>
</evidence>
<keyword evidence="3" id="KW-0547">Nucleotide-binding</keyword>
<dbReference type="PANTHER" id="PTHR37826:SF3">
    <property type="entry name" value="J DOMAIN-CONTAINING PROTEIN"/>
    <property type="match status" value="1"/>
</dbReference>
<keyword evidence="2" id="KW-0472">Membrane</keyword>